<dbReference type="Proteomes" id="UP000315252">
    <property type="component" value="Unassembled WGS sequence"/>
</dbReference>
<comment type="caution">
    <text evidence="1">The sequence shown here is derived from an EMBL/GenBank/DDBJ whole genome shotgun (WGS) entry which is preliminary data.</text>
</comment>
<gene>
    <name evidence="1" type="ORF">FKG95_25640</name>
</gene>
<evidence type="ECO:0000313" key="1">
    <source>
        <dbReference type="EMBL" id="TQV72459.1"/>
    </source>
</evidence>
<evidence type="ECO:0000313" key="2">
    <source>
        <dbReference type="Proteomes" id="UP000315252"/>
    </source>
</evidence>
<dbReference type="RefSeq" id="WP_142899306.1">
    <property type="nucleotide sequence ID" value="NZ_ML660063.1"/>
</dbReference>
<name>A0A545T5G6_9PROT</name>
<accession>A0A545T5G6</accession>
<reference evidence="1 2" key="1">
    <citation type="submission" date="2019-06" db="EMBL/GenBank/DDBJ databases">
        <title>Whole genome sequence for Rhodospirillaceae sp. R148.</title>
        <authorList>
            <person name="Wang G."/>
        </authorList>
    </citation>
    <scope>NUCLEOTIDE SEQUENCE [LARGE SCALE GENOMIC DNA]</scope>
    <source>
        <strain evidence="1 2">R148</strain>
    </source>
</reference>
<keyword evidence="2" id="KW-1185">Reference proteome</keyword>
<dbReference type="Pfam" id="PF06353">
    <property type="entry name" value="DUF1062"/>
    <property type="match status" value="1"/>
</dbReference>
<organism evidence="1 2">
    <name type="scientific">Denitrobaculum tricleocarpae</name>
    <dbReference type="NCBI Taxonomy" id="2591009"/>
    <lineage>
        <taxon>Bacteria</taxon>
        <taxon>Pseudomonadati</taxon>
        <taxon>Pseudomonadota</taxon>
        <taxon>Alphaproteobacteria</taxon>
        <taxon>Rhodospirillales</taxon>
        <taxon>Rhodospirillaceae</taxon>
        <taxon>Denitrobaculum</taxon>
    </lineage>
</organism>
<proteinExistence type="predicted"/>
<dbReference type="InterPro" id="IPR009412">
    <property type="entry name" value="DUF1062"/>
</dbReference>
<dbReference type="OrthoDB" id="9810886at2"/>
<dbReference type="EMBL" id="VHSH01000012">
    <property type="protein sequence ID" value="TQV72459.1"/>
    <property type="molecule type" value="Genomic_DNA"/>
</dbReference>
<dbReference type="AlphaFoldDB" id="A0A545T5G6"/>
<protein>
    <submittedName>
        <fullName evidence="1">DUF1062 domain-containing protein</fullName>
    </submittedName>
</protein>
<sequence>MTRLFYGHWLSVRWTVSPLTAPRPLLFCSGCGQTAAFETSGKFRLNANGKRLDAWLLYRCSLCETTWKRPVVERQAVQALDPGVLGALQSNDAALAKSFAFDLAGLRRFSGEIEICGDVTVQKAVISGPNCTTSRIEIEFSLPHPTAVRADRVLARELGLSRTRIAGLARQGKVRAALKGAYQLRKPVTDGLQVHIDLSDLQDAARVLSLASGQRPRDL</sequence>